<dbReference type="InterPro" id="IPR050707">
    <property type="entry name" value="HTH_MetabolicPath_Reg"/>
</dbReference>
<evidence type="ECO:0000256" key="2">
    <source>
        <dbReference type="ARBA" id="ARBA00023125"/>
    </source>
</evidence>
<reference evidence="5" key="1">
    <citation type="submission" date="2020-05" db="EMBL/GenBank/DDBJ databases">
        <authorList>
            <person name="Chiriac C."/>
            <person name="Salcher M."/>
            <person name="Ghai R."/>
            <person name="Kavagutti S V."/>
        </authorList>
    </citation>
    <scope>NUCLEOTIDE SEQUENCE</scope>
</reference>
<protein>
    <submittedName>
        <fullName evidence="5">Unannotated protein</fullName>
    </submittedName>
</protein>
<dbReference type="PANTHER" id="PTHR30136">
    <property type="entry name" value="HELIX-TURN-HELIX TRANSCRIPTIONAL REGULATOR, ICLR FAMILY"/>
    <property type="match status" value="1"/>
</dbReference>
<gene>
    <name evidence="5" type="ORF">UFOPK2938_00636</name>
</gene>
<dbReference type="AlphaFoldDB" id="A0A6J6W3Z5"/>
<evidence type="ECO:0000256" key="3">
    <source>
        <dbReference type="ARBA" id="ARBA00023163"/>
    </source>
</evidence>
<dbReference type="InterPro" id="IPR036388">
    <property type="entry name" value="WH-like_DNA-bd_sf"/>
</dbReference>
<feature type="domain" description="IclR-ED" evidence="4">
    <location>
        <begin position="76"/>
        <end position="256"/>
    </location>
</feature>
<dbReference type="InterPro" id="IPR011991">
    <property type="entry name" value="ArsR-like_HTH"/>
</dbReference>
<dbReference type="PANTHER" id="PTHR30136:SF35">
    <property type="entry name" value="HTH-TYPE TRANSCRIPTIONAL REGULATOR RV1719"/>
    <property type="match status" value="1"/>
</dbReference>
<keyword evidence="1" id="KW-0805">Transcription regulation</keyword>
<dbReference type="SUPFAM" id="SSF46785">
    <property type="entry name" value="Winged helix' DNA-binding domain"/>
    <property type="match status" value="1"/>
</dbReference>
<dbReference type="EMBL" id="CAEZZX010000111">
    <property type="protein sequence ID" value="CAB4779581.1"/>
    <property type="molecule type" value="Genomic_DNA"/>
</dbReference>
<dbReference type="SMART" id="SM00346">
    <property type="entry name" value="HTH_ICLR"/>
    <property type="match status" value="1"/>
</dbReference>
<dbReference type="Gene3D" id="1.10.10.10">
    <property type="entry name" value="Winged helix-like DNA-binding domain superfamily/Winged helix DNA-binding domain"/>
    <property type="match status" value="1"/>
</dbReference>
<name>A0A6J6W3Z5_9ZZZZ</name>
<dbReference type="CDD" id="cd00090">
    <property type="entry name" value="HTH_ARSR"/>
    <property type="match status" value="1"/>
</dbReference>
<dbReference type="PROSITE" id="PS51078">
    <property type="entry name" value="ICLR_ED"/>
    <property type="match status" value="1"/>
</dbReference>
<dbReference type="Pfam" id="PF01614">
    <property type="entry name" value="IclR_C"/>
    <property type="match status" value="1"/>
</dbReference>
<evidence type="ECO:0000313" key="5">
    <source>
        <dbReference type="EMBL" id="CAB4779581.1"/>
    </source>
</evidence>
<keyword evidence="3" id="KW-0804">Transcription</keyword>
<dbReference type="GO" id="GO:0003700">
    <property type="term" value="F:DNA-binding transcription factor activity"/>
    <property type="evidence" value="ECO:0007669"/>
    <property type="project" value="TreeGrafter"/>
</dbReference>
<evidence type="ECO:0000259" key="4">
    <source>
        <dbReference type="PROSITE" id="PS51078"/>
    </source>
</evidence>
<dbReference type="InterPro" id="IPR005471">
    <property type="entry name" value="Tscrpt_reg_IclR_N"/>
</dbReference>
<organism evidence="5">
    <name type="scientific">freshwater metagenome</name>
    <dbReference type="NCBI Taxonomy" id="449393"/>
    <lineage>
        <taxon>unclassified sequences</taxon>
        <taxon>metagenomes</taxon>
        <taxon>ecological metagenomes</taxon>
    </lineage>
</organism>
<accession>A0A6J6W3Z5</accession>
<dbReference type="InterPro" id="IPR029016">
    <property type="entry name" value="GAF-like_dom_sf"/>
</dbReference>
<evidence type="ECO:0000256" key="1">
    <source>
        <dbReference type="ARBA" id="ARBA00023015"/>
    </source>
</evidence>
<dbReference type="GO" id="GO:0045892">
    <property type="term" value="P:negative regulation of DNA-templated transcription"/>
    <property type="evidence" value="ECO:0007669"/>
    <property type="project" value="TreeGrafter"/>
</dbReference>
<dbReference type="InterPro" id="IPR036390">
    <property type="entry name" value="WH_DNA-bd_sf"/>
</dbReference>
<proteinExistence type="predicted"/>
<keyword evidence="2" id="KW-0238">DNA-binding</keyword>
<sequence>MSPSKPANRRTPGTSSARKLITTLLTFTAEHPTPTINELAERVEVPVSTMYRYISLLRETGLVEPIGDGRFRLTDAVVGLNAAADAGRTTLLEAASNELVSLRDLIDETVLIARRGGENAYCVAREESSHPVRLQFAVGQAMPLHSGSVARVLLASMPTRERLAYLEARRDEIAVDRLDLLTPTALDDVRRATWAQSYEEVDAGIWGCAAAIEVDGHVVAALGTAGPIHRLDDKRRATVIKQVRASAQAISAAMNQTSD</sequence>
<dbReference type="Gene3D" id="3.30.450.40">
    <property type="match status" value="1"/>
</dbReference>
<dbReference type="Pfam" id="PF09339">
    <property type="entry name" value="HTH_IclR"/>
    <property type="match status" value="1"/>
</dbReference>
<dbReference type="GO" id="GO:0003677">
    <property type="term" value="F:DNA binding"/>
    <property type="evidence" value="ECO:0007669"/>
    <property type="project" value="UniProtKB-KW"/>
</dbReference>
<dbReference type="SUPFAM" id="SSF55781">
    <property type="entry name" value="GAF domain-like"/>
    <property type="match status" value="1"/>
</dbReference>
<dbReference type="InterPro" id="IPR014757">
    <property type="entry name" value="Tscrpt_reg_IclR_C"/>
</dbReference>